<dbReference type="PROSITE" id="PS51387">
    <property type="entry name" value="FAD_PCMH"/>
    <property type="match status" value="1"/>
</dbReference>
<comment type="caution">
    <text evidence="7">The sequence shown here is derived from an EMBL/GenBank/DDBJ whole genome shotgun (WGS) entry which is preliminary data.</text>
</comment>
<name>A0ABQ3M4P7_9PSEU</name>
<evidence type="ECO:0000256" key="2">
    <source>
        <dbReference type="ARBA" id="ARBA00005466"/>
    </source>
</evidence>
<evidence type="ECO:0000256" key="1">
    <source>
        <dbReference type="ARBA" id="ARBA00001974"/>
    </source>
</evidence>
<accession>A0ABQ3M4P7</accession>
<dbReference type="Pfam" id="PF01565">
    <property type="entry name" value="FAD_binding_4"/>
    <property type="match status" value="1"/>
</dbReference>
<feature type="domain" description="FAD-binding PCMH-type" evidence="6">
    <location>
        <begin position="59"/>
        <end position="230"/>
    </location>
</feature>
<dbReference type="EMBL" id="BNAR01000002">
    <property type="protein sequence ID" value="GHH33646.1"/>
    <property type="molecule type" value="Genomic_DNA"/>
</dbReference>
<proteinExistence type="inferred from homology"/>
<dbReference type="Pfam" id="PF08031">
    <property type="entry name" value="BBE"/>
    <property type="match status" value="1"/>
</dbReference>
<dbReference type="InterPro" id="IPR016166">
    <property type="entry name" value="FAD-bd_PCMH"/>
</dbReference>
<keyword evidence="4" id="KW-0274">FAD</keyword>
<dbReference type="InterPro" id="IPR012951">
    <property type="entry name" value="BBE"/>
</dbReference>
<dbReference type="PANTHER" id="PTHR42973:SF39">
    <property type="entry name" value="FAD-BINDING PCMH-TYPE DOMAIN-CONTAINING PROTEIN"/>
    <property type="match status" value="1"/>
</dbReference>
<dbReference type="InterPro" id="IPR050416">
    <property type="entry name" value="FAD-linked_Oxidoreductase"/>
</dbReference>
<evidence type="ECO:0000313" key="8">
    <source>
        <dbReference type="Proteomes" id="UP000605568"/>
    </source>
</evidence>
<keyword evidence="5" id="KW-0560">Oxidoreductase</keyword>
<evidence type="ECO:0000256" key="4">
    <source>
        <dbReference type="ARBA" id="ARBA00022827"/>
    </source>
</evidence>
<dbReference type="Proteomes" id="UP000605568">
    <property type="component" value="Unassembled WGS sequence"/>
</dbReference>
<dbReference type="InterPro" id="IPR016167">
    <property type="entry name" value="FAD-bd_PCMH_sub1"/>
</dbReference>
<comment type="cofactor">
    <cofactor evidence="1">
        <name>FAD</name>
        <dbReference type="ChEBI" id="CHEBI:57692"/>
    </cofactor>
</comment>
<evidence type="ECO:0000259" key="6">
    <source>
        <dbReference type="PROSITE" id="PS51387"/>
    </source>
</evidence>
<dbReference type="PANTHER" id="PTHR42973">
    <property type="entry name" value="BINDING OXIDOREDUCTASE, PUTATIVE (AFU_ORTHOLOGUE AFUA_1G17690)-RELATED"/>
    <property type="match status" value="1"/>
</dbReference>
<dbReference type="InterPro" id="IPR006094">
    <property type="entry name" value="Oxid_FAD_bind_N"/>
</dbReference>
<evidence type="ECO:0000256" key="5">
    <source>
        <dbReference type="ARBA" id="ARBA00023002"/>
    </source>
</evidence>
<organism evidence="7 8">
    <name type="scientific">Lentzea cavernae</name>
    <dbReference type="NCBI Taxonomy" id="2020703"/>
    <lineage>
        <taxon>Bacteria</taxon>
        <taxon>Bacillati</taxon>
        <taxon>Actinomycetota</taxon>
        <taxon>Actinomycetes</taxon>
        <taxon>Pseudonocardiales</taxon>
        <taxon>Pseudonocardiaceae</taxon>
        <taxon>Lentzea</taxon>
    </lineage>
</organism>
<reference evidence="8" key="1">
    <citation type="journal article" date="2019" name="Int. J. Syst. Evol. Microbiol.">
        <title>The Global Catalogue of Microorganisms (GCM) 10K type strain sequencing project: providing services to taxonomists for standard genome sequencing and annotation.</title>
        <authorList>
            <consortium name="The Broad Institute Genomics Platform"/>
            <consortium name="The Broad Institute Genome Sequencing Center for Infectious Disease"/>
            <person name="Wu L."/>
            <person name="Ma J."/>
        </authorList>
    </citation>
    <scope>NUCLEOTIDE SEQUENCE [LARGE SCALE GENOMIC DNA]</scope>
    <source>
        <strain evidence="8">CGMCC 4.7367</strain>
    </source>
</reference>
<dbReference type="SUPFAM" id="SSF56176">
    <property type="entry name" value="FAD-binding/transporter-associated domain-like"/>
    <property type="match status" value="1"/>
</dbReference>
<keyword evidence="3" id="KW-0285">Flavoprotein</keyword>
<dbReference type="Gene3D" id="3.40.462.20">
    <property type="match status" value="1"/>
</dbReference>
<evidence type="ECO:0000313" key="7">
    <source>
        <dbReference type="EMBL" id="GHH33646.1"/>
    </source>
</evidence>
<evidence type="ECO:0000256" key="3">
    <source>
        <dbReference type="ARBA" id="ARBA00022630"/>
    </source>
</evidence>
<sequence length="479" mass="50473">MPALSGSYVRGMVSRRALLHTAALGAVSALVGKSTMDVQLIRPGDAAYSDAKLGYFTQYDAQRPSAIARVASPADVQRCVEIARAERTRITARCGGHSYPGYSTADGALVVDVRGLDRIDVRADGTAEVGAGVLLMDLYVALANAGRMMPAGTCATVGISGLTLGGGIGVTARQFGLTCDRLVSARIVTPDGVHRMVSATEHADLFWALRGGGGGNFGIVTSFVFRTEPARNLTTFTLVFPSAALVSLLGVWPDWQGKAPDALTSTVGVGSGSNPYVEVGGCFAGTPSGLKPLLDDLVRRVGAQPTSRRETEQSFLAAMERFAWCKVGDGSCKPSWNGGGGRQSRGSYVATSRMLTKPITDPQKLAEVFRNTPNSYNMIDALGGAVGRGPATAFPHRGALASIQVELSLQAGEANARRAMGVARDELGKMFGANGYVNYLDPQMPDWAQAYYGSSLTGLREVARKYDPDRVFTFAQGLA</sequence>
<keyword evidence="8" id="KW-1185">Reference proteome</keyword>
<dbReference type="Gene3D" id="3.30.43.10">
    <property type="entry name" value="Uridine Diphospho-n-acetylenolpyruvylglucosamine Reductase, domain 2"/>
    <property type="match status" value="1"/>
</dbReference>
<protein>
    <recommendedName>
        <fullName evidence="6">FAD-binding PCMH-type domain-containing protein</fullName>
    </recommendedName>
</protein>
<dbReference type="Gene3D" id="3.30.465.10">
    <property type="match status" value="1"/>
</dbReference>
<comment type="similarity">
    <text evidence="2">Belongs to the oxygen-dependent FAD-linked oxidoreductase family.</text>
</comment>
<dbReference type="InterPro" id="IPR016169">
    <property type="entry name" value="FAD-bd_PCMH_sub2"/>
</dbReference>
<dbReference type="InterPro" id="IPR036318">
    <property type="entry name" value="FAD-bd_PCMH-like_sf"/>
</dbReference>
<gene>
    <name evidence="7" type="ORF">GCM10017774_16410</name>
</gene>